<proteinExistence type="predicted"/>
<evidence type="ECO:0000313" key="6">
    <source>
        <dbReference type="EMBL" id="GMI65191.1"/>
    </source>
</evidence>
<name>A0A9W7GUM3_HIBTR</name>
<keyword evidence="1" id="KW-0479">Metal-binding</keyword>
<organism evidence="6 7">
    <name type="scientific">Hibiscus trionum</name>
    <name type="common">Flower of an hour</name>
    <dbReference type="NCBI Taxonomy" id="183268"/>
    <lineage>
        <taxon>Eukaryota</taxon>
        <taxon>Viridiplantae</taxon>
        <taxon>Streptophyta</taxon>
        <taxon>Embryophyta</taxon>
        <taxon>Tracheophyta</taxon>
        <taxon>Spermatophyta</taxon>
        <taxon>Magnoliopsida</taxon>
        <taxon>eudicotyledons</taxon>
        <taxon>Gunneridae</taxon>
        <taxon>Pentapetalae</taxon>
        <taxon>rosids</taxon>
        <taxon>malvids</taxon>
        <taxon>Malvales</taxon>
        <taxon>Malvaceae</taxon>
        <taxon>Malvoideae</taxon>
        <taxon>Hibiscus</taxon>
    </lineage>
</organism>
<dbReference type="InterPro" id="IPR046349">
    <property type="entry name" value="C1-like_sf"/>
</dbReference>
<keyword evidence="4" id="KW-0862">Zinc</keyword>
<dbReference type="PANTHER" id="PTHR32410">
    <property type="entry name" value="CYSTEINE/HISTIDINE-RICH C1 DOMAIN FAMILY PROTEIN"/>
    <property type="match status" value="1"/>
</dbReference>
<dbReference type="SMART" id="SM00109">
    <property type="entry name" value="C1"/>
    <property type="match status" value="7"/>
</dbReference>
<dbReference type="InterPro" id="IPR002219">
    <property type="entry name" value="PKC_DAG/PE"/>
</dbReference>
<evidence type="ECO:0000256" key="3">
    <source>
        <dbReference type="ARBA" id="ARBA00022771"/>
    </source>
</evidence>
<dbReference type="InterPro" id="IPR001965">
    <property type="entry name" value="Znf_PHD"/>
</dbReference>
<sequence length="717" mass="83231">MQFQHFLHNHKLRLVEVGVRNGDLWCRGCLDSIHGQAYICPNRNDSFAMHKSCAEFPPQIQKHTFHPHPLRHTVFDLFVCDACRRLTVSIISYRCMYCELKLDFTCAMAIFNEIAKLDLQWTTIHHFSHPHQLTRCVFSSRRAQLESAILRFLWRSTSLKCLACKQDIQGALIYTCLACKFVIHESCMNEMPTQVQRSPFHPHHALLPRPLLLDRWRRVRCYACRETVQDIGFCCNECDVYLHVSCAKYPTRAIKHTCHPHNLVQLGKSIIHNIFCDACGEGCNDSCFSCKRCDFDVHPQCIPLPSTFKHKHHLHPLALVSAFVEDGSGDYYCDMCETERNSDLQVYFCKQCNFIAHIDCVLSQVLEPTIEMLLDPERMEEKSGDENWELEQRRHNKMIQRDFIHHHPLILNDDPKTTFVCDGCEELCRGLSYSCQHCSFFLDTRCATLNDKSQQVRRIKTTVNHFSHFHSLTRCKFNILQMDPEFNESCRACRQRLCGIIYVCIYCEFFLHESCVEDMLVEVHSRFHPHPLCIFPLRGKTNDKCGACKGKFKGIAWACFACGFSLHYSCATYKIRKVIHGCAAGHCLLHLGKGFFGEESPLCIECDEACENTLYGCLDCNFYIHLECIPLPSVVKHKRHLHPLVLTTVTEDDTGEYYCDKCETKRNPEHEVYHCKECNYISHIDCVISEVEPPEQIFQYLTPRQPSQSAKFKKRHL</sequence>
<evidence type="ECO:0000256" key="2">
    <source>
        <dbReference type="ARBA" id="ARBA00022737"/>
    </source>
</evidence>
<keyword evidence="3" id="KW-0863">Zinc-finger</keyword>
<feature type="domain" description="Phorbol-ester/DAG-type" evidence="5">
    <location>
        <begin position="203"/>
        <end position="258"/>
    </location>
</feature>
<dbReference type="Proteomes" id="UP001165190">
    <property type="component" value="Unassembled WGS sequence"/>
</dbReference>
<evidence type="ECO:0000256" key="1">
    <source>
        <dbReference type="ARBA" id="ARBA00022723"/>
    </source>
</evidence>
<evidence type="ECO:0000256" key="4">
    <source>
        <dbReference type="ARBA" id="ARBA00022833"/>
    </source>
</evidence>
<dbReference type="GO" id="GO:0008270">
    <property type="term" value="F:zinc ion binding"/>
    <property type="evidence" value="ECO:0007669"/>
    <property type="project" value="UniProtKB-KW"/>
</dbReference>
<dbReference type="PANTHER" id="PTHR32410:SF203">
    <property type="entry name" value="CYSTEINE_HISTIDINE-RICH C1 DOMAIN FAMILY PROTEIN"/>
    <property type="match status" value="1"/>
</dbReference>
<dbReference type="OrthoDB" id="1744448at2759"/>
<dbReference type="EMBL" id="BSYR01000003">
    <property type="protein sequence ID" value="GMI65191.1"/>
    <property type="molecule type" value="Genomic_DNA"/>
</dbReference>
<protein>
    <recommendedName>
        <fullName evidence="5">Phorbol-ester/DAG-type domain-containing protein</fullName>
    </recommendedName>
</protein>
<keyword evidence="7" id="KW-1185">Reference proteome</keyword>
<dbReference type="PROSITE" id="PS50081">
    <property type="entry name" value="ZF_DAG_PE_2"/>
    <property type="match status" value="2"/>
</dbReference>
<dbReference type="Pfam" id="PF03107">
    <property type="entry name" value="C1_2"/>
    <property type="match status" value="7"/>
</dbReference>
<feature type="domain" description="Phorbol-ester/DAG-type" evidence="5">
    <location>
        <begin position="260"/>
        <end position="309"/>
    </location>
</feature>
<keyword evidence="2" id="KW-0677">Repeat</keyword>
<dbReference type="SMART" id="SM00249">
    <property type="entry name" value="PHD"/>
    <property type="match status" value="3"/>
</dbReference>
<dbReference type="AlphaFoldDB" id="A0A9W7GUM3"/>
<dbReference type="SUPFAM" id="SSF57889">
    <property type="entry name" value="Cysteine-rich domain"/>
    <property type="match status" value="8"/>
</dbReference>
<dbReference type="InterPro" id="IPR053192">
    <property type="entry name" value="Vacuole_Formation_Reg"/>
</dbReference>
<evidence type="ECO:0000259" key="5">
    <source>
        <dbReference type="PROSITE" id="PS50081"/>
    </source>
</evidence>
<gene>
    <name evidence="6" type="ORF">HRI_000188400</name>
</gene>
<comment type="caution">
    <text evidence="6">The sequence shown here is derived from an EMBL/GenBank/DDBJ whole genome shotgun (WGS) entry which is preliminary data.</text>
</comment>
<evidence type="ECO:0000313" key="7">
    <source>
        <dbReference type="Proteomes" id="UP001165190"/>
    </source>
</evidence>
<dbReference type="InterPro" id="IPR004146">
    <property type="entry name" value="DC1"/>
</dbReference>
<reference evidence="6" key="1">
    <citation type="submission" date="2023-05" db="EMBL/GenBank/DDBJ databases">
        <title>Genome and transcriptome analyses reveal genes involved in the formation of fine ridges on petal epidermal cells in Hibiscus trionum.</title>
        <authorList>
            <person name="Koshimizu S."/>
            <person name="Masuda S."/>
            <person name="Ishii T."/>
            <person name="Shirasu K."/>
            <person name="Hoshino A."/>
            <person name="Arita M."/>
        </authorList>
    </citation>
    <scope>NUCLEOTIDE SEQUENCE</scope>
    <source>
        <strain evidence="6">Hamamatsu line</strain>
    </source>
</reference>
<accession>A0A9W7GUM3</accession>